<protein>
    <recommendedName>
        <fullName evidence="4">Chromosome partitioning protein ParA</fullName>
    </recommendedName>
</protein>
<sequence length="296" mass="33028">MENQRSNSSLKAVVVVLALLLLGSLAYIFKMTTDARKLETEVTTVKSEKDNLLDSLAIVKNTYEQAIKDKTEVSDELIAEREKVVNLIADLQKSKGDAASLRKYRDQYNTLQANMKKLVAENEELKKQNETLTVQRDSTVVALGQQKKFNDTLVVQNENLAKTVEKGSKLVVMNLRTQAIKQRSSGKQIETERASRADKLKVCFAVAANAIAKSGDKTYYVQIIDSKNNVIGDKKTETFGDMTLTYSFTTVVPYNNQAVDVCEYLDGNGKDFAKGSYFVNIFDKGELVSKTSFTLK</sequence>
<evidence type="ECO:0000256" key="1">
    <source>
        <dbReference type="SAM" id="Coils"/>
    </source>
</evidence>
<evidence type="ECO:0008006" key="4">
    <source>
        <dbReference type="Google" id="ProtNLM"/>
    </source>
</evidence>
<name>A0A2S0RGE2_9FLAO</name>
<dbReference type="RefSeq" id="WP_108371719.1">
    <property type="nucleotide sequence ID" value="NZ_CP028811.1"/>
</dbReference>
<evidence type="ECO:0000313" key="2">
    <source>
        <dbReference type="EMBL" id="AWA30599.1"/>
    </source>
</evidence>
<dbReference type="Proteomes" id="UP000244193">
    <property type="component" value="Chromosome"/>
</dbReference>
<evidence type="ECO:0000313" key="3">
    <source>
        <dbReference type="Proteomes" id="UP000244193"/>
    </source>
</evidence>
<dbReference type="OrthoDB" id="1115172at2"/>
<keyword evidence="3" id="KW-1185">Reference proteome</keyword>
<organism evidence="2 3">
    <name type="scientific">Flavobacterium magnum</name>
    <dbReference type="NCBI Taxonomy" id="2162713"/>
    <lineage>
        <taxon>Bacteria</taxon>
        <taxon>Pseudomonadati</taxon>
        <taxon>Bacteroidota</taxon>
        <taxon>Flavobacteriia</taxon>
        <taxon>Flavobacteriales</taxon>
        <taxon>Flavobacteriaceae</taxon>
        <taxon>Flavobacterium</taxon>
    </lineage>
</organism>
<keyword evidence="1" id="KW-0175">Coiled coil</keyword>
<dbReference type="EMBL" id="CP028811">
    <property type="protein sequence ID" value="AWA30599.1"/>
    <property type="molecule type" value="Genomic_DNA"/>
</dbReference>
<dbReference type="KEGG" id="fmg:HYN48_11140"/>
<accession>A0A2S0RGE2</accession>
<dbReference type="AlphaFoldDB" id="A0A2S0RGE2"/>
<gene>
    <name evidence="2" type="ORF">HYN48_11140</name>
</gene>
<reference evidence="2 3" key="1">
    <citation type="submission" date="2018-04" db="EMBL/GenBank/DDBJ databases">
        <title>Genome sequencing of Flavobacterium sp. HYN0048.</title>
        <authorList>
            <person name="Yi H."/>
            <person name="Baek C."/>
        </authorList>
    </citation>
    <scope>NUCLEOTIDE SEQUENCE [LARGE SCALE GENOMIC DNA]</scope>
    <source>
        <strain evidence="2 3">HYN0048</strain>
    </source>
</reference>
<feature type="coiled-coil region" evidence="1">
    <location>
        <begin position="101"/>
        <end position="135"/>
    </location>
</feature>
<proteinExistence type="predicted"/>